<comment type="caution">
    <text evidence="8">The sequence shown here is derived from an EMBL/GenBank/DDBJ whole genome shotgun (WGS) entry which is preliminary data.</text>
</comment>
<comment type="subcellular location">
    <subcellularLocation>
        <location evidence="1">Membrane</location>
        <topology evidence="1">Multi-pass membrane protein</topology>
    </subcellularLocation>
</comment>
<organism evidence="8 9">
    <name type="scientific">Rhodococcus olei</name>
    <dbReference type="NCBI Taxonomy" id="2161675"/>
    <lineage>
        <taxon>Bacteria</taxon>
        <taxon>Bacillati</taxon>
        <taxon>Actinomycetota</taxon>
        <taxon>Actinomycetes</taxon>
        <taxon>Mycobacteriales</taxon>
        <taxon>Nocardiaceae</taxon>
        <taxon>Rhodococcus</taxon>
    </lineage>
</organism>
<dbReference type="RefSeq" id="WP_345347018.1">
    <property type="nucleotide sequence ID" value="NZ_BAABFB010000050.1"/>
</dbReference>
<gene>
    <name evidence="8" type="ORF">GCM10023094_32540</name>
</gene>
<feature type="transmembrane region" description="Helical" evidence="6">
    <location>
        <begin position="183"/>
        <end position="206"/>
    </location>
</feature>
<accession>A0ABP8P976</accession>
<name>A0ABP8P976_9NOCA</name>
<evidence type="ECO:0000259" key="7">
    <source>
        <dbReference type="Pfam" id="PF12698"/>
    </source>
</evidence>
<keyword evidence="4 6" id="KW-0472">Membrane</keyword>
<keyword evidence="2 6" id="KW-0812">Transmembrane</keyword>
<feature type="region of interest" description="Disordered" evidence="5">
    <location>
        <begin position="1"/>
        <end position="24"/>
    </location>
</feature>
<sequence>MNADDEAATTAATARSSGTPDPAASRNAWRRFYSGLPPSLQLIGLQLWLPVIFIVLFCLCYIAAFHAPQVHDMPVGVVGSATNPTLGDEVGTAARGAIEVHRYDTADQARAAVLAGDVVGALVAADGPGAPPTLYTASAHQFQARSVVAATVTPIMAAANQRLEVVDLAPLPAHDAFGMTPMYLMLAWCIGGYMVAMFIGMMGAPLAHRTRVAIVLGGAVVLALVANVLAGPVIGAVQGHFWELAGIAFGWIVAIGLTVNGLSYFFGRFVTLPAILLFVFLSMPSSGAAYPTWMLPPIFGALQPFVVGFGMTEMIKRTLYGVGEPYTTALLQMLAYAVVGIVLMAVGKPWRERREVRRILAHRTTMMADAQGAAREHGIATRTAVLARYGADESTVSAAAMEDEDEQAGDVFTNYGRSLTGLDDGDPYPNTGGRHRLPDQGGRLCSRRDCSPPPASRRHARAARGGGA</sequence>
<proteinExistence type="predicted"/>
<dbReference type="Pfam" id="PF12698">
    <property type="entry name" value="ABC2_membrane_3"/>
    <property type="match status" value="1"/>
</dbReference>
<dbReference type="EMBL" id="BAABFB010000050">
    <property type="protein sequence ID" value="GAA4482508.1"/>
    <property type="molecule type" value="Genomic_DNA"/>
</dbReference>
<evidence type="ECO:0000256" key="1">
    <source>
        <dbReference type="ARBA" id="ARBA00004141"/>
    </source>
</evidence>
<feature type="transmembrane region" description="Helical" evidence="6">
    <location>
        <begin position="43"/>
        <end position="64"/>
    </location>
</feature>
<feature type="transmembrane region" description="Helical" evidence="6">
    <location>
        <begin position="212"/>
        <end position="234"/>
    </location>
</feature>
<evidence type="ECO:0000313" key="9">
    <source>
        <dbReference type="Proteomes" id="UP001501183"/>
    </source>
</evidence>
<feature type="domain" description="ABC-2 type transporter transmembrane" evidence="7">
    <location>
        <begin position="45"/>
        <end position="345"/>
    </location>
</feature>
<evidence type="ECO:0000256" key="2">
    <source>
        <dbReference type="ARBA" id="ARBA00022692"/>
    </source>
</evidence>
<evidence type="ECO:0000256" key="3">
    <source>
        <dbReference type="ARBA" id="ARBA00022989"/>
    </source>
</evidence>
<feature type="transmembrane region" description="Helical" evidence="6">
    <location>
        <begin position="241"/>
        <end position="259"/>
    </location>
</feature>
<keyword evidence="9" id="KW-1185">Reference proteome</keyword>
<evidence type="ECO:0000256" key="6">
    <source>
        <dbReference type="SAM" id="Phobius"/>
    </source>
</evidence>
<feature type="transmembrane region" description="Helical" evidence="6">
    <location>
        <begin position="329"/>
        <end position="347"/>
    </location>
</feature>
<reference evidence="9" key="1">
    <citation type="journal article" date="2019" name="Int. J. Syst. Evol. Microbiol.">
        <title>The Global Catalogue of Microorganisms (GCM) 10K type strain sequencing project: providing services to taxonomists for standard genome sequencing and annotation.</title>
        <authorList>
            <consortium name="The Broad Institute Genomics Platform"/>
            <consortium name="The Broad Institute Genome Sequencing Center for Infectious Disease"/>
            <person name="Wu L."/>
            <person name="Ma J."/>
        </authorList>
    </citation>
    <scope>NUCLEOTIDE SEQUENCE [LARGE SCALE GENOMIC DNA]</scope>
    <source>
        <strain evidence="9">JCM 32206</strain>
    </source>
</reference>
<evidence type="ECO:0000313" key="8">
    <source>
        <dbReference type="EMBL" id="GAA4482508.1"/>
    </source>
</evidence>
<evidence type="ECO:0000256" key="4">
    <source>
        <dbReference type="ARBA" id="ARBA00023136"/>
    </source>
</evidence>
<dbReference type="Proteomes" id="UP001501183">
    <property type="component" value="Unassembled WGS sequence"/>
</dbReference>
<protein>
    <recommendedName>
        <fullName evidence="7">ABC-2 type transporter transmembrane domain-containing protein</fullName>
    </recommendedName>
</protein>
<keyword evidence="3 6" id="KW-1133">Transmembrane helix</keyword>
<dbReference type="InterPro" id="IPR013525">
    <property type="entry name" value="ABC2_TM"/>
</dbReference>
<evidence type="ECO:0000256" key="5">
    <source>
        <dbReference type="SAM" id="MobiDB-lite"/>
    </source>
</evidence>
<feature type="region of interest" description="Disordered" evidence="5">
    <location>
        <begin position="419"/>
        <end position="468"/>
    </location>
</feature>